<accession>A0ABQ2AWX8</accession>
<feature type="transmembrane region" description="Helical" evidence="1">
    <location>
        <begin position="281"/>
        <end position="300"/>
    </location>
</feature>
<keyword evidence="1" id="KW-0472">Membrane</keyword>
<evidence type="ECO:0000313" key="3">
    <source>
        <dbReference type="Proteomes" id="UP000643279"/>
    </source>
</evidence>
<feature type="transmembrane region" description="Helical" evidence="1">
    <location>
        <begin position="343"/>
        <end position="362"/>
    </location>
</feature>
<sequence>MPLALGAGGTYCGAMDAAAAHAFAIPPVSVHRPTTAVEDIITLAAGVWLLTGTYVDGWAHNNLRDLETFFTPWHAILYSGFAACAVWIAALTWRRHVPGTRWMEAVPAGHGTAAAGVVLFLASGIGDFAWHSVFGIEQNISALFSPSHLGLATGGFLILGAPFSAAWHAPQRPWPQLMPAFVSAMLAGMVAAFILQEFAVFSRHGLIQTFTTAAGTQPAVTVPTSSSIMVSLATFLVSTFALFVPVLLLSLRWRLHAVVPAVMVLVPSVALQIMVALRDAWLLPVAVAGSVLVGAVWAVVRPAPGRPARLMTAAGLSPVVFWAPYFAGVALHDGSLSFSPEVWSGTLVWTGLGMLALAALTLKAVRAGTTATAEDSAR</sequence>
<reference evidence="3" key="1">
    <citation type="journal article" date="2019" name="Int. J. Syst. Evol. Microbiol.">
        <title>The Global Catalogue of Microorganisms (GCM) 10K type strain sequencing project: providing services to taxonomists for standard genome sequencing and annotation.</title>
        <authorList>
            <consortium name="The Broad Institute Genomics Platform"/>
            <consortium name="The Broad Institute Genome Sequencing Center for Infectious Disease"/>
            <person name="Wu L."/>
            <person name="Ma J."/>
        </authorList>
    </citation>
    <scope>NUCLEOTIDE SEQUENCE [LARGE SCALE GENOMIC DNA]</scope>
    <source>
        <strain evidence="3">CGMCC 1.12778</strain>
    </source>
</reference>
<gene>
    <name evidence="2" type="ORF">GCM10007170_26890</name>
</gene>
<feature type="transmembrane region" description="Helical" evidence="1">
    <location>
        <begin position="105"/>
        <end position="126"/>
    </location>
</feature>
<feature type="transmembrane region" description="Helical" evidence="1">
    <location>
        <begin position="255"/>
        <end position="275"/>
    </location>
</feature>
<keyword evidence="3" id="KW-1185">Reference proteome</keyword>
<comment type="caution">
    <text evidence="2">The sequence shown here is derived from an EMBL/GenBank/DDBJ whole genome shotgun (WGS) entry which is preliminary data.</text>
</comment>
<organism evidence="2 3">
    <name type="scientific">Arthrobacter liuii</name>
    <dbReference type="NCBI Taxonomy" id="1476996"/>
    <lineage>
        <taxon>Bacteria</taxon>
        <taxon>Bacillati</taxon>
        <taxon>Actinomycetota</taxon>
        <taxon>Actinomycetes</taxon>
        <taxon>Micrococcales</taxon>
        <taxon>Micrococcaceae</taxon>
        <taxon>Arthrobacter</taxon>
    </lineage>
</organism>
<feature type="transmembrane region" description="Helical" evidence="1">
    <location>
        <begin position="73"/>
        <end position="93"/>
    </location>
</feature>
<evidence type="ECO:0000256" key="1">
    <source>
        <dbReference type="SAM" id="Phobius"/>
    </source>
</evidence>
<feature type="transmembrane region" description="Helical" evidence="1">
    <location>
        <begin position="177"/>
        <end position="195"/>
    </location>
</feature>
<proteinExistence type="predicted"/>
<evidence type="ECO:0000313" key="2">
    <source>
        <dbReference type="EMBL" id="GGH97211.1"/>
    </source>
</evidence>
<name>A0ABQ2AWX8_9MICC</name>
<feature type="transmembrane region" description="Helical" evidence="1">
    <location>
        <begin position="312"/>
        <end position="331"/>
    </location>
</feature>
<evidence type="ECO:0008006" key="4">
    <source>
        <dbReference type="Google" id="ProtNLM"/>
    </source>
</evidence>
<feature type="transmembrane region" description="Helical" evidence="1">
    <location>
        <begin position="228"/>
        <end position="248"/>
    </location>
</feature>
<keyword evidence="1" id="KW-1133">Transmembrane helix</keyword>
<dbReference type="Proteomes" id="UP000643279">
    <property type="component" value="Unassembled WGS sequence"/>
</dbReference>
<keyword evidence="1" id="KW-0812">Transmembrane</keyword>
<protein>
    <recommendedName>
        <fullName evidence="4">Tellurite resistance protein TehA</fullName>
    </recommendedName>
</protein>
<dbReference type="EMBL" id="BMFW01000012">
    <property type="protein sequence ID" value="GGH97211.1"/>
    <property type="molecule type" value="Genomic_DNA"/>
</dbReference>
<feature type="transmembrane region" description="Helical" evidence="1">
    <location>
        <begin position="146"/>
        <end position="165"/>
    </location>
</feature>